<dbReference type="EMBL" id="LHPM01000008">
    <property type="protein sequence ID" value="OAL68174.1"/>
    <property type="molecule type" value="Genomic_DNA"/>
</dbReference>
<gene>
    <name evidence="1" type="ORF">A7C99_0572</name>
</gene>
<dbReference type="Proteomes" id="UP000243015">
    <property type="component" value="Unassembled WGS sequence"/>
</dbReference>
<proteinExistence type="predicted"/>
<evidence type="ECO:0000313" key="2">
    <source>
        <dbReference type="Proteomes" id="UP000243015"/>
    </source>
</evidence>
<dbReference type="AlphaFoldDB" id="A0A178F7X5"/>
<evidence type="ECO:0000313" key="1">
    <source>
        <dbReference type="EMBL" id="OAL68174.1"/>
    </source>
</evidence>
<accession>A0A178F7X5</accession>
<sequence length="74" mass="8320">MMLRWSWWSRCYVVMVVKMADPGYIRDANKYQTDFSRLILHLVASSDETGFSAGPAVKQWCISDGLATTTAGLD</sequence>
<comment type="caution">
    <text evidence="1">The sequence shown here is derived from an EMBL/GenBank/DDBJ whole genome shotgun (WGS) entry which is preliminary data.</text>
</comment>
<organism evidence="1 2">
    <name type="scientific">Trichophyton rubrum</name>
    <name type="common">Athlete's foot fungus</name>
    <name type="synonym">Epidermophyton rubrum</name>
    <dbReference type="NCBI Taxonomy" id="5551"/>
    <lineage>
        <taxon>Eukaryota</taxon>
        <taxon>Fungi</taxon>
        <taxon>Dikarya</taxon>
        <taxon>Ascomycota</taxon>
        <taxon>Pezizomycotina</taxon>
        <taxon>Eurotiomycetes</taxon>
        <taxon>Eurotiomycetidae</taxon>
        <taxon>Onygenales</taxon>
        <taxon>Arthrodermataceae</taxon>
        <taxon>Trichophyton</taxon>
    </lineage>
</organism>
<name>A0A178F7X5_TRIRU</name>
<protein>
    <submittedName>
        <fullName evidence="1">Uncharacterized protein</fullName>
    </submittedName>
</protein>
<reference evidence="1 2" key="1">
    <citation type="submission" date="2016-05" db="EMBL/GenBank/DDBJ databases">
        <title>Genome sequencing of Trichophyton rubrum CMCC(F)T1i isolated from hair.</title>
        <authorList>
            <person name="Zhan P."/>
            <person name="Tao Y."/>
            <person name="Liu W."/>
        </authorList>
    </citation>
    <scope>NUCLEOTIDE SEQUENCE [LARGE SCALE GENOMIC DNA]</scope>
    <source>
        <strain evidence="2">CMCC(F)T1i</strain>
    </source>
</reference>